<protein>
    <submittedName>
        <fullName evidence="2">Uncharacterized protein</fullName>
    </submittedName>
</protein>
<feature type="region of interest" description="Disordered" evidence="1">
    <location>
        <begin position="86"/>
        <end position="107"/>
    </location>
</feature>
<accession>A0A1X7SJ51</accession>
<organism evidence="2">
    <name type="scientific">Amphimedon queenslandica</name>
    <name type="common">Sponge</name>
    <dbReference type="NCBI Taxonomy" id="400682"/>
    <lineage>
        <taxon>Eukaryota</taxon>
        <taxon>Metazoa</taxon>
        <taxon>Porifera</taxon>
        <taxon>Demospongiae</taxon>
        <taxon>Heteroscleromorpha</taxon>
        <taxon>Haplosclerida</taxon>
        <taxon>Niphatidae</taxon>
        <taxon>Amphimedon</taxon>
    </lineage>
</organism>
<dbReference type="PANTHER" id="PTHR31424">
    <property type="entry name" value="PROTEIN CBG23806"/>
    <property type="match status" value="1"/>
</dbReference>
<dbReference type="InParanoid" id="A0A1X7SJ51"/>
<reference evidence="2" key="1">
    <citation type="submission" date="2017-05" db="UniProtKB">
        <authorList>
            <consortium name="EnsemblMetazoa"/>
        </authorList>
    </citation>
    <scope>IDENTIFICATION</scope>
</reference>
<dbReference type="AlphaFoldDB" id="A0A1X7SJ51"/>
<proteinExistence type="predicted"/>
<dbReference type="EnsemblMetazoa" id="Aqu2.1.02079_001">
    <property type="protein sequence ID" value="Aqu2.1.02079_001"/>
    <property type="gene ID" value="Aqu2.1.02079"/>
</dbReference>
<feature type="compositionally biased region" description="Basic residues" evidence="1">
    <location>
        <begin position="96"/>
        <end position="107"/>
    </location>
</feature>
<sequence>QHIDKFMEFYRAKFREATCIPKMHMLEEHVVSWLKQWRVGCGYMGKQGAEALHANFNTCERAYNNMRDRVERLKVVLHNHHLQVLPSTASLEPPPIKKRKKKAQDTA</sequence>
<evidence type="ECO:0000256" key="1">
    <source>
        <dbReference type="SAM" id="MobiDB-lite"/>
    </source>
</evidence>
<evidence type="ECO:0000313" key="2">
    <source>
        <dbReference type="EnsemblMetazoa" id="Aqu2.1.02079_001"/>
    </source>
</evidence>
<name>A0A1X7SJ51_AMPQE</name>